<keyword evidence="10" id="KW-1185">Reference proteome</keyword>
<keyword evidence="5" id="KW-0539">Nucleus</keyword>
<dbReference type="Proteomes" id="UP000034350">
    <property type="component" value="Unassembled WGS sequence"/>
</dbReference>
<comment type="caution">
    <text evidence="9">The sequence shown here is derived from an EMBL/GenBank/DDBJ whole genome shotgun (WGS) entry which is preliminary data.</text>
</comment>
<evidence type="ECO:0000256" key="5">
    <source>
        <dbReference type="ARBA" id="ARBA00023242"/>
    </source>
</evidence>
<accession>A0A0F9WGK8</accession>
<sequence length="642" mass="74263">MKEKDLSSDAYLDPNFDYKKLTKTELKKILFENNVNVRSNALKQELLNYYKLYIYDKLEDLKEKKMKEIKKMSNIYQSGSSIVDINFNDQSTTEKVVRRNSLSGRSITGKNSYIEENEPISLNEKLERIKNTPSRNNSFINKEQTEKKENEETIRSEQPFFSNVDKKYSPLKSSGVKSAKNEKKSDEISPDTKKIVEKSSDTKKIVEKSPGTKKIVEESLDTKKIVEKSPDIKKFVEKSPDTKKILEESTPKNINYSSENASFRQVISSSRNNISKADNISKINLEKDKIKTNLPSKSKNEKTINDITKNLSFSRAINKDTSFVSNKEQLKKLIEEDMKKHPERKLSDSSSFVNSSFTNYTGTSFPSEVSLTVPDIKKSKYKRILIFLCALILALFLLAKNLPYEDGKCFFCVRVPEHGNIVNKKLVCDKGYVVKWSIFGIYCAKDNYKKRLFLEILNLLAFRKGDYIYGRVKNPSINIKDLTENESIIREIKNHPLLICEGDQVSSKNYKVSVRTFLHFYAKRTISICLPITLCLCLIKYLLYKRRKRREVELLSKKVTKDVLNVLLRQLIISTSNTRFPEYVFIDQLKDVFGEDSAVWQNVIKNVSKNANVSTLKMKDKDAWQWIGPIVRRKESIEAMKL</sequence>
<dbReference type="PANTHER" id="PTHR47808">
    <property type="entry name" value="INNER NUCLEAR MEMBRANE PROTEIN HEH2-RELATED"/>
    <property type="match status" value="1"/>
</dbReference>
<dbReference type="GO" id="GO:0005783">
    <property type="term" value="C:endoplasmic reticulum"/>
    <property type="evidence" value="ECO:0007669"/>
    <property type="project" value="TreeGrafter"/>
</dbReference>
<dbReference type="AlphaFoldDB" id="A0A0F9WGK8"/>
<dbReference type="VEuPathDB" id="MicrosporidiaDB:G9O61_00g014550"/>
<evidence type="ECO:0000313" key="10">
    <source>
        <dbReference type="Proteomes" id="UP000034350"/>
    </source>
</evidence>
<dbReference type="GO" id="GO:0034399">
    <property type="term" value="C:nuclear periphery"/>
    <property type="evidence" value="ECO:0007669"/>
    <property type="project" value="TreeGrafter"/>
</dbReference>
<organism evidence="9 10">
    <name type="scientific">Vairimorpha ceranae</name>
    <dbReference type="NCBI Taxonomy" id="40302"/>
    <lineage>
        <taxon>Eukaryota</taxon>
        <taxon>Fungi</taxon>
        <taxon>Fungi incertae sedis</taxon>
        <taxon>Microsporidia</taxon>
        <taxon>Nosematidae</taxon>
        <taxon>Vairimorpha</taxon>
    </lineage>
</organism>
<evidence type="ECO:0000256" key="1">
    <source>
        <dbReference type="ARBA" id="ARBA00004126"/>
    </source>
</evidence>
<dbReference type="VEuPathDB" id="MicrosporidiaDB:NCER_101914"/>
<comment type="subcellular location">
    <subcellularLocation>
        <location evidence="1">Nucleus membrane</location>
    </subcellularLocation>
</comment>
<dbReference type="RefSeq" id="XP_024331577.1">
    <property type="nucleotide sequence ID" value="XM_024473767.1"/>
</dbReference>
<feature type="domain" description="Man1/Src1-like C-terminal" evidence="8">
    <location>
        <begin position="509"/>
        <end position="629"/>
    </location>
</feature>
<feature type="compositionally biased region" description="Basic and acidic residues" evidence="6">
    <location>
        <begin position="143"/>
        <end position="155"/>
    </location>
</feature>
<keyword evidence="3 7" id="KW-1133">Transmembrane helix</keyword>
<feature type="region of interest" description="Disordered" evidence="6">
    <location>
        <begin position="128"/>
        <end position="203"/>
    </location>
</feature>
<feature type="compositionally biased region" description="Polar residues" evidence="6">
    <location>
        <begin position="131"/>
        <end position="140"/>
    </location>
</feature>
<proteinExistence type="predicted"/>
<dbReference type="InterPro" id="IPR044780">
    <property type="entry name" value="Heh2/Src1"/>
</dbReference>
<dbReference type="PANTHER" id="PTHR47808:SF2">
    <property type="entry name" value="LEM DOMAIN-CONTAINING PROTEIN 2"/>
    <property type="match status" value="1"/>
</dbReference>
<keyword evidence="4 7" id="KW-0472">Membrane</keyword>
<dbReference type="Pfam" id="PF09402">
    <property type="entry name" value="MSC"/>
    <property type="match status" value="1"/>
</dbReference>
<dbReference type="GO" id="GO:0003682">
    <property type="term" value="F:chromatin binding"/>
    <property type="evidence" value="ECO:0007669"/>
    <property type="project" value="InterPro"/>
</dbReference>
<reference evidence="9 10" key="1">
    <citation type="journal article" date="2015" name="Environ. Microbiol.">
        <title>Genome analyses suggest the presence of polyploidy and recent human-driven expansions in eight global populations of the honeybee pathogen Nosema ceranae.</title>
        <authorList>
            <person name="Pelin A."/>
            <person name="Selman M."/>
            <person name="Aris-Brosou S."/>
            <person name="Farinelli L."/>
            <person name="Corradi N."/>
        </authorList>
    </citation>
    <scope>NUCLEOTIDE SEQUENCE [LARGE SCALE GENOMIC DNA]</scope>
    <source>
        <strain evidence="9 10">PA08 1199</strain>
    </source>
</reference>
<feature type="compositionally biased region" description="Basic and acidic residues" evidence="6">
    <location>
        <begin position="179"/>
        <end position="203"/>
    </location>
</feature>
<dbReference type="EMBL" id="JPQZ01000011">
    <property type="protein sequence ID" value="KKO75835.1"/>
    <property type="molecule type" value="Genomic_DNA"/>
</dbReference>
<gene>
    <name evidence="9" type="ORF">AAJ76_1100060503</name>
</gene>
<feature type="transmembrane region" description="Helical" evidence="7">
    <location>
        <begin position="525"/>
        <end position="543"/>
    </location>
</feature>
<protein>
    <submittedName>
        <fullName evidence="9">Man1-src1p-c-terminal domain-containing protein</fullName>
    </submittedName>
</protein>
<dbReference type="GO" id="GO:0071763">
    <property type="term" value="P:nuclear membrane organization"/>
    <property type="evidence" value="ECO:0007669"/>
    <property type="project" value="TreeGrafter"/>
</dbReference>
<keyword evidence="2 7" id="KW-0812">Transmembrane</keyword>
<dbReference type="GeneID" id="36318664"/>
<dbReference type="GO" id="GO:0005637">
    <property type="term" value="C:nuclear inner membrane"/>
    <property type="evidence" value="ECO:0007669"/>
    <property type="project" value="InterPro"/>
</dbReference>
<evidence type="ECO:0000256" key="6">
    <source>
        <dbReference type="SAM" id="MobiDB-lite"/>
    </source>
</evidence>
<dbReference type="OrthoDB" id="5376590at2759"/>
<evidence type="ECO:0000256" key="4">
    <source>
        <dbReference type="ARBA" id="ARBA00023136"/>
    </source>
</evidence>
<dbReference type="InterPro" id="IPR018996">
    <property type="entry name" value="Man1/Src1-like_C"/>
</dbReference>
<evidence type="ECO:0000259" key="8">
    <source>
        <dbReference type="Pfam" id="PF09402"/>
    </source>
</evidence>
<dbReference type="VEuPathDB" id="MicrosporidiaDB:AAJ76_1100060503"/>
<name>A0A0F9WGK8_9MICR</name>
<evidence type="ECO:0000256" key="7">
    <source>
        <dbReference type="SAM" id="Phobius"/>
    </source>
</evidence>
<evidence type="ECO:0000256" key="2">
    <source>
        <dbReference type="ARBA" id="ARBA00022692"/>
    </source>
</evidence>
<evidence type="ECO:0000256" key="3">
    <source>
        <dbReference type="ARBA" id="ARBA00022989"/>
    </source>
</evidence>
<evidence type="ECO:0000313" key="9">
    <source>
        <dbReference type="EMBL" id="KKO75835.1"/>
    </source>
</evidence>